<accession>A0ABZ1NH24</accession>
<dbReference type="Gene3D" id="3.40.190.80">
    <property type="match status" value="1"/>
</dbReference>
<dbReference type="PANTHER" id="PTHR20854:SF4">
    <property type="entry name" value="INOSITOL-1-MONOPHOSPHATASE-RELATED"/>
    <property type="match status" value="1"/>
</dbReference>
<proteinExistence type="predicted"/>
<dbReference type="PRINTS" id="PR00377">
    <property type="entry name" value="IMPHPHTASES"/>
</dbReference>
<dbReference type="PANTHER" id="PTHR20854">
    <property type="entry name" value="INOSITOL MONOPHOSPHATASE"/>
    <property type="match status" value="1"/>
</dbReference>
<dbReference type="Proteomes" id="UP001621418">
    <property type="component" value="Chromosome"/>
</dbReference>
<name>A0ABZ1NH24_9NOCA</name>
<dbReference type="RefSeq" id="WP_405151297.1">
    <property type="nucleotide sequence ID" value="NZ_CP109527.1"/>
</dbReference>
<sequence>MIDAVTRVLFEAAETAVRPRFRSLAEADVVEKAPGEMVTVADREAENLITAGLRQILDIPVVGEEAVAENPALLSALSTEPSVWLVDPLDGTANFIAGSPEYAVMAALVRAGETVAAWIVLPESGLAYVAERGSGAFEGGRRIQLSPARIDAARLRGVAPTRFLDPAARTRLAAAAEGFASLGPGSSCAGIDYSRQLDGVLDFSLFHRTLPWDHAPGALLLTEAGGLSRRPDGSVFRLSDNRFGLLNAANAECWNTVRALLVSDDAERDPALSARPTPR</sequence>
<dbReference type="SUPFAM" id="SSF56655">
    <property type="entry name" value="Carbohydrate phosphatase"/>
    <property type="match status" value="1"/>
</dbReference>
<keyword evidence="2" id="KW-1185">Reference proteome</keyword>
<evidence type="ECO:0000313" key="2">
    <source>
        <dbReference type="Proteomes" id="UP001621418"/>
    </source>
</evidence>
<organism evidence="1 2">
    <name type="scientific">Nocardia salmonicida</name>
    <dbReference type="NCBI Taxonomy" id="53431"/>
    <lineage>
        <taxon>Bacteria</taxon>
        <taxon>Bacillati</taxon>
        <taxon>Actinomycetota</taxon>
        <taxon>Actinomycetes</taxon>
        <taxon>Mycobacteriales</taxon>
        <taxon>Nocardiaceae</taxon>
        <taxon>Nocardia</taxon>
    </lineage>
</organism>
<dbReference type="Gene3D" id="3.30.540.10">
    <property type="entry name" value="Fructose-1,6-Bisphosphatase, subunit A, domain 1"/>
    <property type="match status" value="1"/>
</dbReference>
<dbReference type="InterPro" id="IPR000760">
    <property type="entry name" value="Inositol_monophosphatase-like"/>
</dbReference>
<dbReference type="CDD" id="cd01637">
    <property type="entry name" value="IMPase_like"/>
    <property type="match status" value="1"/>
</dbReference>
<dbReference type="Pfam" id="PF00459">
    <property type="entry name" value="Inositol_P"/>
    <property type="match status" value="1"/>
</dbReference>
<gene>
    <name evidence="1" type="ORF">OG308_16550</name>
</gene>
<evidence type="ECO:0000313" key="1">
    <source>
        <dbReference type="EMBL" id="WTY39324.1"/>
    </source>
</evidence>
<dbReference type="EMBL" id="CP109527">
    <property type="protein sequence ID" value="WTY39324.1"/>
    <property type="molecule type" value="Genomic_DNA"/>
</dbReference>
<protein>
    <submittedName>
        <fullName evidence="1">Inositol monophosphatase family protein</fullName>
    </submittedName>
</protein>
<reference evidence="1 2" key="1">
    <citation type="submission" date="2022-10" db="EMBL/GenBank/DDBJ databases">
        <title>The complete genomes of actinobacterial strains from the NBC collection.</title>
        <authorList>
            <person name="Joergensen T.S."/>
            <person name="Alvarez Arevalo M."/>
            <person name="Sterndorff E.B."/>
            <person name="Faurdal D."/>
            <person name="Vuksanovic O."/>
            <person name="Mourched A.-S."/>
            <person name="Charusanti P."/>
            <person name="Shaw S."/>
            <person name="Blin K."/>
            <person name="Weber T."/>
        </authorList>
    </citation>
    <scope>NUCLEOTIDE SEQUENCE [LARGE SCALE GENOMIC DNA]</scope>
    <source>
        <strain evidence="1 2">NBC_01413</strain>
    </source>
</reference>